<dbReference type="OrthoDB" id="20982at2759"/>
<evidence type="ECO:0000313" key="3">
    <source>
        <dbReference type="Proteomes" id="UP000230750"/>
    </source>
</evidence>
<dbReference type="EMBL" id="MRZV01002330">
    <property type="protein sequence ID" value="PIK33977.1"/>
    <property type="molecule type" value="Genomic_DNA"/>
</dbReference>
<dbReference type="STRING" id="307972.A0A2G8JDZ8"/>
<reference evidence="2 3" key="1">
    <citation type="journal article" date="2017" name="PLoS Biol.">
        <title>The sea cucumber genome provides insights into morphological evolution and visceral regeneration.</title>
        <authorList>
            <person name="Zhang X."/>
            <person name="Sun L."/>
            <person name="Yuan J."/>
            <person name="Sun Y."/>
            <person name="Gao Y."/>
            <person name="Zhang L."/>
            <person name="Li S."/>
            <person name="Dai H."/>
            <person name="Hamel J.F."/>
            <person name="Liu C."/>
            <person name="Yu Y."/>
            <person name="Liu S."/>
            <person name="Lin W."/>
            <person name="Guo K."/>
            <person name="Jin S."/>
            <person name="Xu P."/>
            <person name="Storey K.B."/>
            <person name="Huan P."/>
            <person name="Zhang T."/>
            <person name="Zhou Y."/>
            <person name="Zhang J."/>
            <person name="Lin C."/>
            <person name="Li X."/>
            <person name="Xing L."/>
            <person name="Huo D."/>
            <person name="Sun M."/>
            <person name="Wang L."/>
            <person name="Mercier A."/>
            <person name="Li F."/>
            <person name="Yang H."/>
            <person name="Xiang J."/>
        </authorList>
    </citation>
    <scope>NUCLEOTIDE SEQUENCE [LARGE SCALE GENOMIC DNA]</scope>
    <source>
        <strain evidence="2">Shaxun</strain>
        <tissue evidence="2">Muscle</tissue>
    </source>
</reference>
<organism evidence="2 3">
    <name type="scientific">Stichopus japonicus</name>
    <name type="common">Sea cucumber</name>
    <dbReference type="NCBI Taxonomy" id="307972"/>
    <lineage>
        <taxon>Eukaryota</taxon>
        <taxon>Metazoa</taxon>
        <taxon>Echinodermata</taxon>
        <taxon>Eleutherozoa</taxon>
        <taxon>Echinozoa</taxon>
        <taxon>Holothuroidea</taxon>
        <taxon>Aspidochirotacea</taxon>
        <taxon>Aspidochirotida</taxon>
        <taxon>Stichopodidae</taxon>
        <taxon>Apostichopus</taxon>
    </lineage>
</organism>
<gene>
    <name evidence="2" type="ORF">BSL78_29204</name>
</gene>
<keyword evidence="3" id="KW-1185">Reference proteome</keyword>
<feature type="compositionally biased region" description="Low complexity" evidence="1">
    <location>
        <begin position="153"/>
        <end position="165"/>
    </location>
</feature>
<feature type="compositionally biased region" description="Polar residues" evidence="1">
    <location>
        <begin position="187"/>
        <end position="209"/>
    </location>
</feature>
<protein>
    <submittedName>
        <fullName evidence="2">Putative codanin-1-like</fullName>
    </submittedName>
</protein>
<sequence>MTAVLEKLVYEEVCPREIVDWLTQKQSINASPKNKHCELTALNSLRSSFVQFFINHLRSQTAQLTFHGQTALASPAGKANKLFKALQQQTSKPVVRPHSGSRKSKVNLFQSPASSDFSDLSVLETSNSSIDTSTSILESRTRRGDVKHVSNRSISSLDSELQSSKSFERLSKPAGSRFDRKPKKSRSYNTHKTSTDWSRSKGSNRSGPSSIHDFSLDSLQDFPSMCSNSSLTSTPRRITPTAVSTPLSTSKQHPSFGGEQSPSPWPQTSPGNLGSVLGNSGRASLEDERDLLKMLKSGKTKQIAVSSRFSPQSPGEKAKSVSVCDVDAVVPEMNKVTFAEQLELVIELYSIMLEELLIPNLWMEIYFLFQLLTVKGAVSETRCYDYCYLSTVHNAVFFTVEVLSKLSRYLALLDKATLKLLLDNDAIQRFKPGFHLI</sequence>
<dbReference type="InterPro" id="IPR040031">
    <property type="entry name" value="Codanin-1"/>
</dbReference>
<feature type="compositionally biased region" description="Basic and acidic residues" evidence="1">
    <location>
        <begin position="139"/>
        <end position="148"/>
    </location>
</feature>
<dbReference type="AlphaFoldDB" id="A0A2G8JDZ8"/>
<feature type="region of interest" description="Disordered" evidence="1">
    <location>
        <begin position="131"/>
        <end position="215"/>
    </location>
</feature>
<name>A0A2G8JDZ8_STIJA</name>
<dbReference type="PANTHER" id="PTHR28678:SF1">
    <property type="entry name" value="CODANIN-1"/>
    <property type="match status" value="1"/>
</dbReference>
<comment type="caution">
    <text evidence="2">The sequence shown here is derived from an EMBL/GenBank/DDBJ whole genome shotgun (WGS) entry which is preliminary data.</text>
</comment>
<feature type="region of interest" description="Disordered" evidence="1">
    <location>
        <begin position="227"/>
        <end position="280"/>
    </location>
</feature>
<proteinExistence type="predicted"/>
<dbReference type="PANTHER" id="PTHR28678">
    <property type="entry name" value="CODANIN-1"/>
    <property type="match status" value="1"/>
</dbReference>
<evidence type="ECO:0000256" key="1">
    <source>
        <dbReference type="SAM" id="MobiDB-lite"/>
    </source>
</evidence>
<dbReference type="GO" id="GO:0006325">
    <property type="term" value="P:chromatin organization"/>
    <property type="evidence" value="ECO:0007669"/>
    <property type="project" value="TreeGrafter"/>
</dbReference>
<evidence type="ECO:0000313" key="2">
    <source>
        <dbReference type="EMBL" id="PIK33977.1"/>
    </source>
</evidence>
<dbReference type="GO" id="GO:0005634">
    <property type="term" value="C:nucleus"/>
    <property type="evidence" value="ECO:0007669"/>
    <property type="project" value="TreeGrafter"/>
</dbReference>
<accession>A0A2G8JDZ8</accession>
<dbReference type="Proteomes" id="UP000230750">
    <property type="component" value="Unassembled WGS sequence"/>
</dbReference>